<comment type="caution">
    <text evidence="1">The sequence shown here is derived from an EMBL/GenBank/DDBJ whole genome shotgun (WGS) entry which is preliminary data.</text>
</comment>
<evidence type="ECO:0000313" key="2">
    <source>
        <dbReference type="Proteomes" id="UP001386955"/>
    </source>
</evidence>
<protein>
    <submittedName>
        <fullName evidence="1">Uncharacterized protein</fullName>
    </submittedName>
</protein>
<sequence>MLTWLVTHQSINHHITAATTRIIKLRSGTRIHMCANTKASKKNALWPVMAYPLKSTSPCTWSCFLASCYFLQLSSLKIESLHVLT</sequence>
<gene>
    <name evidence="1" type="ORF">VNO78_10509</name>
</gene>
<dbReference type="AlphaFoldDB" id="A0AAN9SK71"/>
<name>A0AAN9SK71_PSOTE</name>
<accession>A0AAN9SK71</accession>
<proteinExistence type="predicted"/>
<reference evidence="1 2" key="1">
    <citation type="submission" date="2024-01" db="EMBL/GenBank/DDBJ databases">
        <title>The genomes of 5 underutilized Papilionoideae crops provide insights into root nodulation and disease resistanc.</title>
        <authorList>
            <person name="Jiang F."/>
        </authorList>
    </citation>
    <scope>NUCLEOTIDE SEQUENCE [LARGE SCALE GENOMIC DNA]</scope>
    <source>
        <strain evidence="1">DUOXIRENSHENG_FW03</strain>
        <tissue evidence="1">Leaves</tissue>
    </source>
</reference>
<organism evidence="1 2">
    <name type="scientific">Psophocarpus tetragonolobus</name>
    <name type="common">Winged bean</name>
    <name type="synonym">Dolichos tetragonolobus</name>
    <dbReference type="NCBI Taxonomy" id="3891"/>
    <lineage>
        <taxon>Eukaryota</taxon>
        <taxon>Viridiplantae</taxon>
        <taxon>Streptophyta</taxon>
        <taxon>Embryophyta</taxon>
        <taxon>Tracheophyta</taxon>
        <taxon>Spermatophyta</taxon>
        <taxon>Magnoliopsida</taxon>
        <taxon>eudicotyledons</taxon>
        <taxon>Gunneridae</taxon>
        <taxon>Pentapetalae</taxon>
        <taxon>rosids</taxon>
        <taxon>fabids</taxon>
        <taxon>Fabales</taxon>
        <taxon>Fabaceae</taxon>
        <taxon>Papilionoideae</taxon>
        <taxon>50 kb inversion clade</taxon>
        <taxon>NPAAA clade</taxon>
        <taxon>indigoferoid/millettioid clade</taxon>
        <taxon>Phaseoleae</taxon>
        <taxon>Psophocarpus</taxon>
    </lineage>
</organism>
<keyword evidence="2" id="KW-1185">Reference proteome</keyword>
<dbReference type="Proteomes" id="UP001386955">
    <property type="component" value="Unassembled WGS sequence"/>
</dbReference>
<evidence type="ECO:0000313" key="1">
    <source>
        <dbReference type="EMBL" id="KAK7399327.1"/>
    </source>
</evidence>
<dbReference type="EMBL" id="JAYMYS010000003">
    <property type="protein sequence ID" value="KAK7399327.1"/>
    <property type="molecule type" value="Genomic_DNA"/>
</dbReference>